<dbReference type="Gene3D" id="2.30.30.100">
    <property type="match status" value="1"/>
</dbReference>
<accession>A0A9D1M1Z6</accession>
<name>A0A9D1M1Z6_9FIRM</name>
<evidence type="ECO:0000313" key="2">
    <source>
        <dbReference type="Proteomes" id="UP000824093"/>
    </source>
</evidence>
<comment type="caution">
    <text evidence="1">The sequence shown here is derived from an EMBL/GenBank/DDBJ whole genome shotgun (WGS) entry which is preliminary data.</text>
</comment>
<sequence length="96" mass="10973">MICKDDITNLKTDIGEKIGQKIIVKGSLGRSKSFEKEATIEKAYPNIFIVKYEENNRNVTYSYTDVLTRTVEVQVFNGEEYSPLIPPAEISKKNRL</sequence>
<organism evidence="1 2">
    <name type="scientific">Candidatus Merdicola faecigallinarum</name>
    <dbReference type="NCBI Taxonomy" id="2840862"/>
    <lineage>
        <taxon>Bacteria</taxon>
        <taxon>Bacillati</taxon>
        <taxon>Bacillota</taxon>
        <taxon>Clostridia</taxon>
        <taxon>Candidatus Merdicola</taxon>
    </lineage>
</organism>
<dbReference type="AlphaFoldDB" id="A0A9D1M1Z6"/>
<dbReference type="PANTHER" id="PTHR40026">
    <property type="entry name" value="PROTEIN VEG"/>
    <property type="match status" value="1"/>
</dbReference>
<dbReference type="Proteomes" id="UP000824093">
    <property type="component" value="Unassembled WGS sequence"/>
</dbReference>
<reference evidence="1" key="2">
    <citation type="journal article" date="2021" name="PeerJ">
        <title>Extensive microbial diversity within the chicken gut microbiome revealed by metagenomics and culture.</title>
        <authorList>
            <person name="Gilroy R."/>
            <person name="Ravi A."/>
            <person name="Getino M."/>
            <person name="Pursley I."/>
            <person name="Horton D.L."/>
            <person name="Alikhan N.F."/>
            <person name="Baker D."/>
            <person name="Gharbi K."/>
            <person name="Hall N."/>
            <person name="Watson M."/>
            <person name="Adriaenssens E.M."/>
            <person name="Foster-Nyarko E."/>
            <person name="Jarju S."/>
            <person name="Secka A."/>
            <person name="Antonio M."/>
            <person name="Oren A."/>
            <person name="Chaudhuri R.R."/>
            <person name="La Ragione R."/>
            <person name="Hildebrand F."/>
            <person name="Pallen M.J."/>
        </authorList>
    </citation>
    <scope>NUCLEOTIDE SEQUENCE</scope>
    <source>
        <strain evidence="1">CHK195-15760</strain>
    </source>
</reference>
<dbReference type="PANTHER" id="PTHR40026:SF1">
    <property type="entry name" value="PROTEIN VEG"/>
    <property type="match status" value="1"/>
</dbReference>
<dbReference type="InterPro" id="IPR009366">
    <property type="entry name" value="Protein_Veg"/>
</dbReference>
<gene>
    <name evidence="1" type="ORF">IAB70_07380</name>
</gene>
<reference evidence="1" key="1">
    <citation type="submission" date="2020-10" db="EMBL/GenBank/DDBJ databases">
        <authorList>
            <person name="Gilroy R."/>
        </authorList>
    </citation>
    <scope>NUCLEOTIDE SEQUENCE</scope>
    <source>
        <strain evidence="1">CHK195-15760</strain>
    </source>
</reference>
<evidence type="ECO:0000313" key="1">
    <source>
        <dbReference type="EMBL" id="HIU52408.1"/>
    </source>
</evidence>
<dbReference type="GO" id="GO:0006355">
    <property type="term" value="P:regulation of DNA-templated transcription"/>
    <property type="evidence" value="ECO:0007669"/>
    <property type="project" value="InterPro"/>
</dbReference>
<proteinExistence type="predicted"/>
<dbReference type="Pfam" id="PF06257">
    <property type="entry name" value="VEG"/>
    <property type="match status" value="1"/>
</dbReference>
<dbReference type="EMBL" id="DVNH01000061">
    <property type="protein sequence ID" value="HIU52408.1"/>
    <property type="molecule type" value="Genomic_DNA"/>
</dbReference>
<protein>
    <submittedName>
        <fullName evidence="1">Veg family protein</fullName>
    </submittedName>
</protein>